<proteinExistence type="predicted"/>
<reference evidence="1" key="1">
    <citation type="submission" date="2019-04" db="EMBL/GenBank/DDBJ databases">
        <title>Evolution of Biomass-Degrading Anaerobic Consortia Revealed by Metagenomics.</title>
        <authorList>
            <person name="Peng X."/>
        </authorList>
    </citation>
    <scope>NUCLEOTIDE SEQUENCE</scope>
    <source>
        <strain evidence="1">SIG140</strain>
    </source>
</reference>
<organism evidence="1 2">
    <name type="scientific">Xylanibacter ruminicola</name>
    <name type="common">Prevotella ruminicola</name>
    <dbReference type="NCBI Taxonomy" id="839"/>
    <lineage>
        <taxon>Bacteria</taxon>
        <taxon>Pseudomonadati</taxon>
        <taxon>Bacteroidota</taxon>
        <taxon>Bacteroidia</taxon>
        <taxon>Bacteroidales</taxon>
        <taxon>Prevotellaceae</taxon>
        <taxon>Xylanibacter</taxon>
    </lineage>
</organism>
<dbReference type="SUPFAM" id="SSF56399">
    <property type="entry name" value="ADP-ribosylation"/>
    <property type="match status" value="1"/>
</dbReference>
<dbReference type="Proteomes" id="UP000806522">
    <property type="component" value="Unassembled WGS sequence"/>
</dbReference>
<evidence type="ECO:0008006" key="3">
    <source>
        <dbReference type="Google" id="ProtNLM"/>
    </source>
</evidence>
<accession>A0A9D5P2X3</accession>
<dbReference type="Gene3D" id="3.90.176.10">
    <property type="entry name" value="Toxin ADP-ribosyltransferase, Chain A, domain 1"/>
    <property type="match status" value="1"/>
</dbReference>
<dbReference type="AlphaFoldDB" id="A0A9D5P2X3"/>
<sequence length="215" mass="25684">MTVDELIAIERKYKEEHKTIRLVRVNGESMPDNLNDDIRFLNEGYFEKHHKIKPERKKKLAQKGLTEFEMVMLNSFLGGLSYAFKWSSYDDKDSPIPEMCDGLDSVLDKSPIYDEGGKLYRFCTRDDTLNFEVDKEYTFPHYLTTTKDNNWRDENHMYIITPKNESTNARSIYKLQNHGNENQVTFKRDTCFKITKVESYKTKYEEYKRIYMEEL</sequence>
<dbReference type="EMBL" id="SUYC01000013">
    <property type="protein sequence ID" value="MBE6271507.1"/>
    <property type="molecule type" value="Genomic_DNA"/>
</dbReference>
<evidence type="ECO:0000313" key="2">
    <source>
        <dbReference type="Proteomes" id="UP000806522"/>
    </source>
</evidence>
<protein>
    <recommendedName>
        <fullName evidence="3">ADP-ribosyltransferase exoenzyme</fullName>
    </recommendedName>
</protein>
<name>A0A9D5P2X3_XYLRU</name>
<evidence type="ECO:0000313" key="1">
    <source>
        <dbReference type="EMBL" id="MBE6271507.1"/>
    </source>
</evidence>
<comment type="caution">
    <text evidence="1">The sequence shown here is derived from an EMBL/GenBank/DDBJ whole genome shotgun (WGS) entry which is preliminary data.</text>
</comment>
<gene>
    <name evidence="1" type="ORF">E7101_11245</name>
</gene>